<name>A0A1I0KUQ4_9BACT</name>
<feature type="region of interest" description="Disordered" evidence="1">
    <location>
        <begin position="478"/>
        <end position="549"/>
    </location>
</feature>
<dbReference type="RefSeq" id="WP_245767762.1">
    <property type="nucleotide sequence ID" value="NZ_FOIJ01000015.1"/>
</dbReference>
<evidence type="ECO:0000313" key="5">
    <source>
        <dbReference type="Proteomes" id="UP000199181"/>
    </source>
</evidence>
<dbReference type="GO" id="GO:0004519">
    <property type="term" value="F:endonuclease activity"/>
    <property type="evidence" value="ECO:0007669"/>
    <property type="project" value="UniProtKB-KW"/>
</dbReference>
<protein>
    <submittedName>
        <fullName evidence="4">Metal-dependent hydrolase, endonuclease/exonuclease/phosphatase family</fullName>
    </submittedName>
</protein>
<evidence type="ECO:0000259" key="3">
    <source>
        <dbReference type="Pfam" id="PF03372"/>
    </source>
</evidence>
<dbReference type="GO" id="GO:0016020">
    <property type="term" value="C:membrane"/>
    <property type="evidence" value="ECO:0007669"/>
    <property type="project" value="GOC"/>
</dbReference>
<dbReference type="Gene3D" id="3.60.10.10">
    <property type="entry name" value="Endonuclease/exonuclease/phosphatase"/>
    <property type="match status" value="2"/>
</dbReference>
<evidence type="ECO:0000256" key="1">
    <source>
        <dbReference type="SAM" id="MobiDB-lite"/>
    </source>
</evidence>
<dbReference type="AlphaFoldDB" id="A0A1I0KUQ4"/>
<reference evidence="5" key="1">
    <citation type="submission" date="2016-10" db="EMBL/GenBank/DDBJ databases">
        <authorList>
            <person name="Varghese N."/>
            <person name="Submissions S."/>
        </authorList>
    </citation>
    <scope>NUCLEOTIDE SEQUENCE [LARGE SCALE GENOMIC DNA]</scope>
    <source>
        <strain evidence="5">DSM 16858</strain>
    </source>
</reference>
<feature type="domain" description="Endonuclease/exonuclease/phosphatase" evidence="3">
    <location>
        <begin position="575"/>
        <end position="760"/>
    </location>
</feature>
<keyword evidence="5" id="KW-1185">Reference proteome</keyword>
<feature type="compositionally biased region" description="Low complexity" evidence="1">
    <location>
        <begin position="482"/>
        <end position="549"/>
    </location>
</feature>
<dbReference type="EMBL" id="FOIJ01000015">
    <property type="protein sequence ID" value="SEU29900.1"/>
    <property type="molecule type" value="Genomic_DNA"/>
</dbReference>
<keyword evidence="4" id="KW-0540">Nuclease</keyword>
<dbReference type="InterPro" id="IPR005135">
    <property type="entry name" value="Endo/exonuclease/phosphatase"/>
</dbReference>
<feature type="region of interest" description="Disordered" evidence="1">
    <location>
        <begin position="107"/>
        <end position="220"/>
    </location>
</feature>
<dbReference type="InterPro" id="IPR051916">
    <property type="entry name" value="GPI-anchor_lipid_remodeler"/>
</dbReference>
<feature type="chain" id="PRO_5011605981" evidence="2">
    <location>
        <begin position="20"/>
        <end position="808"/>
    </location>
</feature>
<keyword evidence="4" id="KW-0269">Exonuclease</keyword>
<keyword evidence="4" id="KW-0255">Endonuclease</keyword>
<gene>
    <name evidence="4" type="ORF">SAMN05443639_11515</name>
</gene>
<keyword evidence="4" id="KW-0378">Hydrolase</keyword>
<dbReference type="PROSITE" id="PS51257">
    <property type="entry name" value="PROKAR_LIPOPROTEIN"/>
    <property type="match status" value="1"/>
</dbReference>
<sequence>MKKTLLGMLGAGLALLLVAQGCGGSDPLPPPPLPDGGAWVECDEQDAGACAEGQSCRFVEAYERSLCVDPCEPATGCADPSLACCPHGEDGGTGGFCLPQDACTPPDAGPSDGGNSDGGTSDGGPGTNPDGGLGPVEEPDAGPGTDGGKPDAGLPDSGTDGGSAPDAGLPDSGTDGGSAPDAGPPDSGIDAGTPDAGPPDSGIDAGTPDSGTDAGTPDAGTTRIRLMAANISSGNYQAYEAPGIRLMQGANPDIVMIQEFNYKSGSISDLVNTTFGPGFYYYQEAGAQIPNGIISRYPIIASGEWKDPEVDNRDFAWARIDIPGPKDLWVVSVHLLTRNATTRNTEAVSLVEKIKANIPAGDYLAVGGDFNTDSRSESCFTTFKQVVDIDGPYPADKNGNSNTNAGRSKPYDHVLVDADLRAYQTATVIGTSSFASGLVLDSRVYTPLSEISPVQAGDSAASNMQHMGVIKDFLVPLGGDTGTPDAGTDAGTPDSGIDAGPAPDAGVDAGPAPDSGIDAGPAPDAGVDAGPAPDAGAPDAGMDAGTPDAGTTRIRLMAANISSGNYQAYEAPGIRLMQGANPDIVMIQEFNYKSGSISDLVNTTFGPGFYYYQEAGAQIPNGIISRYPIIASGEWKDPEVDNRDFAWARIDIPGPKDLWVVSVHLLTRSATTRNTEAVSLVEKIKANIPAGDYLAVGGDFNTDSRSESCFTTFKQVVVTDGPHPVDKSGKDGTNAGRSKPYDHVLVDADLRAHQTATVIGTSSFASGLVLDSRVYTPLSEISPVQAGDSAASNMQHMGVIKDFLVPLN</sequence>
<dbReference type="SUPFAM" id="SSF56219">
    <property type="entry name" value="DNase I-like"/>
    <property type="match status" value="2"/>
</dbReference>
<dbReference type="PANTHER" id="PTHR14859">
    <property type="entry name" value="CALCOFLUOR WHITE HYPERSENSITIVE PROTEIN PRECURSOR"/>
    <property type="match status" value="1"/>
</dbReference>
<feature type="signal peptide" evidence="2">
    <location>
        <begin position="1"/>
        <end position="19"/>
    </location>
</feature>
<dbReference type="InterPro" id="IPR036691">
    <property type="entry name" value="Endo/exonu/phosph_ase_sf"/>
</dbReference>
<feature type="domain" description="Endonuclease/exonuclease/phosphatase" evidence="3">
    <location>
        <begin position="245"/>
        <end position="430"/>
    </location>
</feature>
<keyword evidence="2" id="KW-0732">Signal</keyword>
<dbReference type="PANTHER" id="PTHR14859:SF15">
    <property type="entry name" value="ENDONUCLEASE_EXONUCLEASE_PHOSPHATASE DOMAIN-CONTAINING PROTEIN"/>
    <property type="match status" value="1"/>
</dbReference>
<evidence type="ECO:0000313" key="4">
    <source>
        <dbReference type="EMBL" id="SEU29900.1"/>
    </source>
</evidence>
<dbReference type="GO" id="GO:0006506">
    <property type="term" value="P:GPI anchor biosynthetic process"/>
    <property type="evidence" value="ECO:0007669"/>
    <property type="project" value="TreeGrafter"/>
</dbReference>
<evidence type="ECO:0000256" key="2">
    <source>
        <dbReference type="SAM" id="SignalP"/>
    </source>
</evidence>
<proteinExistence type="predicted"/>
<dbReference type="Proteomes" id="UP000199181">
    <property type="component" value="Unassembled WGS sequence"/>
</dbReference>
<dbReference type="Pfam" id="PF03372">
    <property type="entry name" value="Exo_endo_phos"/>
    <property type="match status" value="2"/>
</dbReference>
<feature type="compositionally biased region" description="Gly residues" evidence="1">
    <location>
        <begin position="111"/>
        <end position="134"/>
    </location>
</feature>
<dbReference type="GO" id="GO:0004527">
    <property type="term" value="F:exonuclease activity"/>
    <property type="evidence" value="ECO:0007669"/>
    <property type="project" value="UniProtKB-KW"/>
</dbReference>
<accession>A0A1I0KUQ4</accession>
<organism evidence="4 5">
    <name type="scientific">Stigmatella erecta</name>
    <dbReference type="NCBI Taxonomy" id="83460"/>
    <lineage>
        <taxon>Bacteria</taxon>
        <taxon>Pseudomonadati</taxon>
        <taxon>Myxococcota</taxon>
        <taxon>Myxococcia</taxon>
        <taxon>Myxococcales</taxon>
        <taxon>Cystobacterineae</taxon>
        <taxon>Archangiaceae</taxon>
        <taxon>Stigmatella</taxon>
    </lineage>
</organism>
<feature type="compositionally biased region" description="Low complexity" evidence="1">
    <location>
        <begin position="211"/>
        <end position="220"/>
    </location>
</feature>